<dbReference type="InterPro" id="IPR000014">
    <property type="entry name" value="PAS"/>
</dbReference>
<accession>A0ABT5AYX5</accession>
<dbReference type="CDD" id="cd00130">
    <property type="entry name" value="PAS"/>
    <property type="match status" value="1"/>
</dbReference>
<gene>
    <name evidence="2" type="ORF">POL58_04775</name>
</gene>
<dbReference type="InterPro" id="IPR013655">
    <property type="entry name" value="PAS_fold_3"/>
</dbReference>
<dbReference type="SMART" id="SM00091">
    <property type="entry name" value="PAS"/>
    <property type="match status" value="2"/>
</dbReference>
<dbReference type="Pfam" id="PF08448">
    <property type="entry name" value="PAS_4"/>
    <property type="match status" value="1"/>
</dbReference>
<dbReference type="EMBL" id="JAQNDN010000001">
    <property type="protein sequence ID" value="MDC0667036.1"/>
    <property type="molecule type" value="Genomic_DNA"/>
</dbReference>
<dbReference type="InterPro" id="IPR035965">
    <property type="entry name" value="PAS-like_dom_sf"/>
</dbReference>
<reference evidence="2 3" key="1">
    <citation type="submission" date="2022-11" db="EMBL/GenBank/DDBJ databases">
        <title>Minimal conservation of predation-associated metabolite biosynthetic gene clusters underscores biosynthetic potential of Myxococcota including descriptions for ten novel species: Archangium lansinium sp. nov., Myxococcus landrumus sp. nov., Nannocystis bai.</title>
        <authorList>
            <person name="Ahearne A."/>
            <person name="Stevens C."/>
            <person name="Dowd S."/>
        </authorList>
    </citation>
    <scope>NUCLEOTIDE SEQUENCE [LARGE SCALE GENOMIC DNA]</scope>
    <source>
        <strain evidence="2 3">NCELM</strain>
    </source>
</reference>
<dbReference type="Proteomes" id="UP001217838">
    <property type="component" value="Unassembled WGS sequence"/>
</dbReference>
<organism evidence="2 3">
    <name type="scientific">Nannocystis radixulma</name>
    <dbReference type="NCBI Taxonomy" id="2995305"/>
    <lineage>
        <taxon>Bacteria</taxon>
        <taxon>Pseudomonadati</taxon>
        <taxon>Myxococcota</taxon>
        <taxon>Polyangia</taxon>
        <taxon>Nannocystales</taxon>
        <taxon>Nannocystaceae</taxon>
        <taxon>Nannocystis</taxon>
    </lineage>
</organism>
<dbReference type="SUPFAM" id="SSF55785">
    <property type="entry name" value="PYP-like sensor domain (PAS domain)"/>
    <property type="match status" value="2"/>
</dbReference>
<dbReference type="Pfam" id="PF08447">
    <property type="entry name" value="PAS_3"/>
    <property type="match status" value="1"/>
</dbReference>
<evidence type="ECO:0000313" key="2">
    <source>
        <dbReference type="EMBL" id="MDC0667036.1"/>
    </source>
</evidence>
<evidence type="ECO:0000259" key="1">
    <source>
        <dbReference type="PROSITE" id="PS50112"/>
    </source>
</evidence>
<dbReference type="PROSITE" id="PS50112">
    <property type="entry name" value="PAS"/>
    <property type="match status" value="1"/>
</dbReference>
<dbReference type="RefSeq" id="WP_271994858.1">
    <property type="nucleotide sequence ID" value="NZ_JAQNDN010000001.1"/>
</dbReference>
<keyword evidence="3" id="KW-1185">Reference proteome</keyword>
<comment type="caution">
    <text evidence="2">The sequence shown here is derived from an EMBL/GenBank/DDBJ whole genome shotgun (WGS) entry which is preliminary data.</text>
</comment>
<feature type="domain" description="PAS" evidence="1">
    <location>
        <begin position="10"/>
        <end position="85"/>
    </location>
</feature>
<proteinExistence type="predicted"/>
<dbReference type="Gene3D" id="3.30.450.20">
    <property type="entry name" value="PAS domain"/>
    <property type="match status" value="2"/>
</dbReference>
<dbReference type="SUPFAM" id="SSF55781">
    <property type="entry name" value="GAF domain-like"/>
    <property type="match status" value="1"/>
</dbReference>
<evidence type="ECO:0000313" key="3">
    <source>
        <dbReference type="Proteomes" id="UP001217838"/>
    </source>
</evidence>
<sequence>MRESEGHAHIAREFAALLDSLPGMVYRCRADRAWTLDYVSAGALELTGYRPDELLTGERRAYAELIVPMDRHGVEVAVEAALASGQSFTLQYRICDRYGHTKQVWERGRLLQGKGADAVLEGFITDITPLRHAEGALRQRIKQLELLHEVSSIANGDLSLDDALWLIADRIPRGYRYSPEVAARIQLTRQSYTSPHFTPGACRQCTSIEVAGRAIGEIEVCRIADSEVPADRYFLPEEQNMLRAVAGSVAALVERARIVDELRARESRTRALYECMPVATLVWQQHGDEFVLIDHNRAADALTEGRVHKAIGRTFAELVPGRPELADALQSCARSRAPARREVEFELHAGQPASYIVSLGFVSPDMVLTHVIDVIRPVREP</sequence>
<name>A0ABT5AYX5_9BACT</name>
<dbReference type="InterPro" id="IPR013656">
    <property type="entry name" value="PAS_4"/>
</dbReference>
<protein>
    <submittedName>
        <fullName evidence="2">PAS domain-containing protein</fullName>
    </submittedName>
</protein>